<name>A0A1Y2I6X8_TRAC3</name>
<dbReference type="EMBL" id="KZ084186">
    <property type="protein sequence ID" value="OSC96373.1"/>
    <property type="molecule type" value="Genomic_DNA"/>
</dbReference>
<feature type="compositionally biased region" description="Basic and acidic residues" evidence="1">
    <location>
        <begin position="338"/>
        <end position="361"/>
    </location>
</feature>
<feature type="compositionally biased region" description="Basic and acidic residues" evidence="1">
    <location>
        <begin position="103"/>
        <end position="112"/>
    </location>
</feature>
<reference evidence="2 3" key="1">
    <citation type="journal article" date="2015" name="Biotechnol. Biofuels">
        <title>Enhanced degradation of softwood versus hardwood by the white-rot fungus Pycnoporus coccineus.</title>
        <authorList>
            <person name="Couturier M."/>
            <person name="Navarro D."/>
            <person name="Chevret D."/>
            <person name="Henrissat B."/>
            <person name="Piumi F."/>
            <person name="Ruiz-Duenas F.J."/>
            <person name="Martinez A.T."/>
            <person name="Grigoriev I.V."/>
            <person name="Riley R."/>
            <person name="Lipzen A."/>
            <person name="Berrin J.G."/>
            <person name="Master E.R."/>
            <person name="Rosso M.N."/>
        </authorList>
    </citation>
    <scope>NUCLEOTIDE SEQUENCE [LARGE SCALE GENOMIC DNA]</scope>
    <source>
        <strain evidence="2 3">BRFM310</strain>
    </source>
</reference>
<feature type="compositionally biased region" description="Basic and acidic residues" evidence="1">
    <location>
        <begin position="58"/>
        <end position="76"/>
    </location>
</feature>
<feature type="region of interest" description="Disordered" evidence="1">
    <location>
        <begin position="319"/>
        <end position="375"/>
    </location>
</feature>
<proteinExistence type="predicted"/>
<evidence type="ECO:0000313" key="2">
    <source>
        <dbReference type="EMBL" id="OSC96373.1"/>
    </source>
</evidence>
<feature type="compositionally biased region" description="Polar residues" evidence="1">
    <location>
        <begin position="208"/>
        <end position="219"/>
    </location>
</feature>
<dbReference type="OrthoDB" id="2756522at2759"/>
<feature type="compositionally biased region" description="Polar residues" evidence="1">
    <location>
        <begin position="319"/>
        <end position="333"/>
    </location>
</feature>
<dbReference type="Proteomes" id="UP000193067">
    <property type="component" value="Unassembled WGS sequence"/>
</dbReference>
<organism evidence="2 3">
    <name type="scientific">Trametes coccinea (strain BRFM310)</name>
    <name type="common">Pycnoporus coccineus</name>
    <dbReference type="NCBI Taxonomy" id="1353009"/>
    <lineage>
        <taxon>Eukaryota</taxon>
        <taxon>Fungi</taxon>
        <taxon>Dikarya</taxon>
        <taxon>Basidiomycota</taxon>
        <taxon>Agaricomycotina</taxon>
        <taxon>Agaricomycetes</taxon>
        <taxon>Polyporales</taxon>
        <taxon>Polyporaceae</taxon>
        <taxon>Trametes</taxon>
    </lineage>
</organism>
<feature type="region of interest" description="Disordered" evidence="1">
    <location>
        <begin position="23"/>
        <end position="245"/>
    </location>
</feature>
<protein>
    <submittedName>
        <fullName evidence="2">Uncharacterized protein</fullName>
    </submittedName>
</protein>
<feature type="region of interest" description="Disordered" evidence="1">
    <location>
        <begin position="257"/>
        <end position="276"/>
    </location>
</feature>
<sequence>MQQRPSKTYQRIRKLSDSIVNAITPTTRYEPHHRTRKISTDDIGKPRPHPAYSMEGWLTKDDREPKAPRRPERPSVDARPPVIRDPTLRERERQVFHAANTAKRPERPREEDLPYGAKGSVPIVDAPWLRTEASSSRPAAVPFPSTPAAPAKHQKSQPQPAQEDGRRPRDSEMARYRFPQEPARETFSPFATVGRAHADGHGGAHRATSSMSRAGNTSADAVHGQSGPATVHRHGAIRRTSRTRDAALQQVRQEFGRSEHALVQSPARTHVGLQRSHTIATPTTERLLSASPATPAVAPRQAVAAKAKASVLLHNSQAPQQVKLSAPDSQRVTSLKAEIVKPRERSQAEGSRAREPAKDEGAGEQGKSHVRRKVKQTVEHYPMTYYFEEVKRGLGDAASSMMPTEAFDAMGLGVGGGTEPLRPRKKDQRNGDSGKEVQSRK</sequence>
<feature type="region of interest" description="Disordered" evidence="1">
    <location>
        <begin position="408"/>
        <end position="441"/>
    </location>
</feature>
<evidence type="ECO:0000313" key="3">
    <source>
        <dbReference type="Proteomes" id="UP000193067"/>
    </source>
</evidence>
<dbReference type="AlphaFoldDB" id="A0A1Y2I6X8"/>
<feature type="compositionally biased region" description="Basic and acidic residues" evidence="1">
    <location>
        <begin position="86"/>
        <end position="95"/>
    </location>
</feature>
<gene>
    <name evidence="2" type="ORF">PYCCODRAFT_1472693</name>
</gene>
<feature type="compositionally biased region" description="Basic and acidic residues" evidence="1">
    <location>
        <begin position="428"/>
        <end position="441"/>
    </location>
</feature>
<accession>A0A1Y2I6X8</accession>
<evidence type="ECO:0000256" key="1">
    <source>
        <dbReference type="SAM" id="MobiDB-lite"/>
    </source>
</evidence>
<keyword evidence="3" id="KW-1185">Reference proteome</keyword>
<feature type="compositionally biased region" description="Basic and acidic residues" evidence="1">
    <location>
        <begin position="163"/>
        <end position="175"/>
    </location>
</feature>
<feature type="compositionally biased region" description="Basic residues" evidence="1">
    <location>
        <begin position="231"/>
        <end position="241"/>
    </location>
</feature>